<proteinExistence type="predicted"/>
<gene>
    <name evidence="1" type="ORF">GGR13_000281</name>
</gene>
<protein>
    <submittedName>
        <fullName evidence="1">Uncharacterized protein</fullName>
    </submittedName>
</protein>
<comment type="caution">
    <text evidence="1">The sequence shown here is derived from an EMBL/GenBank/DDBJ whole genome shotgun (WGS) entry which is preliminary data.</text>
</comment>
<name>A0A7W9CFN8_9CAUL</name>
<keyword evidence="2" id="KW-1185">Reference proteome</keyword>
<evidence type="ECO:0000313" key="1">
    <source>
        <dbReference type="EMBL" id="MBB5744709.1"/>
    </source>
</evidence>
<dbReference type="EMBL" id="JACHOR010000001">
    <property type="protein sequence ID" value="MBB5744709.1"/>
    <property type="molecule type" value="Genomic_DNA"/>
</dbReference>
<dbReference type="RefSeq" id="WP_183211677.1">
    <property type="nucleotide sequence ID" value="NZ_JACHOR010000001.1"/>
</dbReference>
<accession>A0A7W9CFN8</accession>
<dbReference type="AlphaFoldDB" id="A0A7W9CFN8"/>
<organism evidence="1 2">
    <name type="scientific">Brevundimonas variabilis</name>
    <dbReference type="NCBI Taxonomy" id="74312"/>
    <lineage>
        <taxon>Bacteria</taxon>
        <taxon>Pseudomonadati</taxon>
        <taxon>Pseudomonadota</taxon>
        <taxon>Alphaproteobacteria</taxon>
        <taxon>Caulobacterales</taxon>
        <taxon>Caulobacteraceae</taxon>
        <taxon>Brevundimonas</taxon>
    </lineage>
</organism>
<evidence type="ECO:0000313" key="2">
    <source>
        <dbReference type="Proteomes" id="UP000545037"/>
    </source>
</evidence>
<reference evidence="1 2" key="1">
    <citation type="submission" date="2020-08" db="EMBL/GenBank/DDBJ databases">
        <title>Genomic Encyclopedia of Type Strains, Phase IV (KMG-IV): sequencing the most valuable type-strain genomes for metagenomic binning, comparative biology and taxonomic classification.</title>
        <authorList>
            <person name="Goeker M."/>
        </authorList>
    </citation>
    <scope>NUCLEOTIDE SEQUENCE [LARGE SCALE GENOMIC DNA]</scope>
    <source>
        <strain evidence="1 2">DSM 4737</strain>
    </source>
</reference>
<sequence>MADRHGEFSWRRFSISIARRLGIPARPAPHEDLLGADQDAWSSAPAAPVDNALSRLLGELEEYALAVYARAGLPTKPGHYARAPGDREWQFLAEQMRPSDRWVLVHEYPPEEGWRFATLRTLGLHEPADSPAVHAAQVLSECQALRDSPDARHDGTMALLERSIRLGITSAWLGLGDAGGGQALPKGQGELFPLPPG</sequence>
<dbReference type="Proteomes" id="UP000545037">
    <property type="component" value="Unassembled WGS sequence"/>
</dbReference>